<dbReference type="Pfam" id="PF01694">
    <property type="entry name" value="Rhomboid"/>
    <property type="match status" value="1"/>
</dbReference>
<reference evidence="10" key="1">
    <citation type="journal article" date="2019" name="Int. J. Syst. Evol. Microbiol.">
        <title>The Global Catalogue of Microorganisms (GCM) 10K type strain sequencing project: providing services to taxonomists for standard genome sequencing and annotation.</title>
        <authorList>
            <consortium name="The Broad Institute Genomics Platform"/>
            <consortium name="The Broad Institute Genome Sequencing Center for Infectious Disease"/>
            <person name="Wu L."/>
            <person name="Ma J."/>
        </authorList>
    </citation>
    <scope>NUCLEOTIDE SEQUENCE [LARGE SCALE GENOMIC DNA]</scope>
    <source>
        <strain evidence="10">JCM 17064</strain>
    </source>
</reference>
<dbReference type="PANTHER" id="PTHR43731">
    <property type="entry name" value="RHOMBOID PROTEASE"/>
    <property type="match status" value="1"/>
</dbReference>
<keyword evidence="5 7" id="KW-1133">Transmembrane helix</keyword>
<dbReference type="InterPro" id="IPR050925">
    <property type="entry name" value="Rhomboid_protease_S54"/>
</dbReference>
<evidence type="ECO:0000256" key="2">
    <source>
        <dbReference type="ARBA" id="ARBA00009045"/>
    </source>
</evidence>
<evidence type="ECO:0000256" key="3">
    <source>
        <dbReference type="ARBA" id="ARBA00022692"/>
    </source>
</evidence>
<dbReference type="Gene3D" id="1.20.1540.10">
    <property type="entry name" value="Rhomboid-like"/>
    <property type="match status" value="1"/>
</dbReference>
<feature type="transmembrane region" description="Helical" evidence="7">
    <location>
        <begin position="196"/>
        <end position="216"/>
    </location>
</feature>
<feature type="transmembrane region" description="Helical" evidence="7">
    <location>
        <begin position="87"/>
        <end position="108"/>
    </location>
</feature>
<evidence type="ECO:0000313" key="10">
    <source>
        <dbReference type="Proteomes" id="UP001500968"/>
    </source>
</evidence>
<evidence type="ECO:0000259" key="8">
    <source>
        <dbReference type="Pfam" id="PF01694"/>
    </source>
</evidence>
<feature type="domain" description="Peptidase S54 rhomboid" evidence="8">
    <location>
        <begin position="44"/>
        <end position="242"/>
    </location>
</feature>
<gene>
    <name evidence="9" type="ORF">GCM10022386_04320</name>
</gene>
<accession>A0ABP7TCJ7</accession>
<evidence type="ECO:0000256" key="6">
    <source>
        <dbReference type="ARBA" id="ARBA00023136"/>
    </source>
</evidence>
<keyword evidence="6 7" id="KW-0472">Membrane</keyword>
<keyword evidence="10" id="KW-1185">Reference proteome</keyword>
<evidence type="ECO:0000256" key="1">
    <source>
        <dbReference type="ARBA" id="ARBA00004141"/>
    </source>
</evidence>
<dbReference type="SUPFAM" id="SSF144091">
    <property type="entry name" value="Rhomboid-like"/>
    <property type="match status" value="1"/>
</dbReference>
<sequence>MMRMTETVKQLLIINVIFYIGSNYVGDVTYQLFALFSPDNPNFNYWQPLTSMFMHARFPNLMHIVFNMFALISFGSALEHFWGARKFLFFYISCGLGAALLHMGVNYYQYHHALEILQQANVPTEVINAVVKEGRYNNALLEIISLSDLEAMYSSYNIPAVGASGAIYGLLIAFAFMFPNAELMMMFIPVPIKAKYFVPGLLVLDLVLGFKGSSIFGSGGTGIAHFAHLGGALTGFIMMWYWKKNSFNNKRWD</sequence>
<evidence type="ECO:0000256" key="5">
    <source>
        <dbReference type="ARBA" id="ARBA00022989"/>
    </source>
</evidence>
<evidence type="ECO:0000256" key="7">
    <source>
        <dbReference type="SAM" id="Phobius"/>
    </source>
</evidence>
<feature type="transmembrane region" description="Helical" evidence="7">
    <location>
        <begin position="12"/>
        <end position="36"/>
    </location>
</feature>
<feature type="transmembrane region" description="Helical" evidence="7">
    <location>
        <begin position="56"/>
        <end position="75"/>
    </location>
</feature>
<dbReference type="PANTHER" id="PTHR43731:SF14">
    <property type="entry name" value="PRESENILIN-ASSOCIATED RHOMBOID-LIKE PROTEIN, MITOCHONDRIAL"/>
    <property type="match status" value="1"/>
</dbReference>
<comment type="caution">
    <text evidence="9">The sequence shown here is derived from an EMBL/GenBank/DDBJ whole genome shotgun (WGS) entry which is preliminary data.</text>
</comment>
<feature type="transmembrane region" description="Helical" evidence="7">
    <location>
        <begin position="222"/>
        <end position="242"/>
    </location>
</feature>
<organism evidence="9 10">
    <name type="scientific">Flavobacterium cheonhonense</name>
    <dbReference type="NCBI Taxonomy" id="706185"/>
    <lineage>
        <taxon>Bacteria</taxon>
        <taxon>Pseudomonadati</taxon>
        <taxon>Bacteroidota</taxon>
        <taxon>Flavobacteriia</taxon>
        <taxon>Flavobacteriales</taxon>
        <taxon>Flavobacteriaceae</taxon>
        <taxon>Flavobacterium</taxon>
    </lineage>
</organism>
<keyword evidence="4" id="KW-0378">Hydrolase</keyword>
<dbReference type="GO" id="GO:0008233">
    <property type="term" value="F:peptidase activity"/>
    <property type="evidence" value="ECO:0007669"/>
    <property type="project" value="UniProtKB-KW"/>
</dbReference>
<dbReference type="EMBL" id="BAABCR010000004">
    <property type="protein sequence ID" value="GAA4024334.1"/>
    <property type="molecule type" value="Genomic_DNA"/>
</dbReference>
<evidence type="ECO:0000256" key="4">
    <source>
        <dbReference type="ARBA" id="ARBA00022801"/>
    </source>
</evidence>
<evidence type="ECO:0000313" key="9">
    <source>
        <dbReference type="EMBL" id="GAA4024334.1"/>
    </source>
</evidence>
<protein>
    <submittedName>
        <fullName evidence="9">Rhomboid family intramembrane serine protease</fullName>
    </submittedName>
</protein>
<feature type="transmembrane region" description="Helical" evidence="7">
    <location>
        <begin position="156"/>
        <end position="176"/>
    </location>
</feature>
<dbReference type="InterPro" id="IPR022764">
    <property type="entry name" value="Peptidase_S54_rhomboid_dom"/>
</dbReference>
<comment type="subcellular location">
    <subcellularLocation>
        <location evidence="1">Membrane</location>
        <topology evidence="1">Multi-pass membrane protein</topology>
    </subcellularLocation>
</comment>
<dbReference type="InterPro" id="IPR035952">
    <property type="entry name" value="Rhomboid-like_sf"/>
</dbReference>
<keyword evidence="9" id="KW-0645">Protease</keyword>
<comment type="similarity">
    <text evidence="2">Belongs to the peptidase S54 family.</text>
</comment>
<dbReference type="GO" id="GO:0006508">
    <property type="term" value="P:proteolysis"/>
    <property type="evidence" value="ECO:0007669"/>
    <property type="project" value="UniProtKB-KW"/>
</dbReference>
<name>A0ABP7TCJ7_9FLAO</name>
<keyword evidence="3 7" id="KW-0812">Transmembrane</keyword>
<dbReference type="Proteomes" id="UP001500968">
    <property type="component" value="Unassembled WGS sequence"/>
</dbReference>
<proteinExistence type="inferred from homology"/>
<dbReference type="RefSeq" id="WP_324691116.1">
    <property type="nucleotide sequence ID" value="NZ_BAABCR010000004.1"/>
</dbReference>